<accession>A0A0A9VQ30</accession>
<feature type="non-terminal residue" evidence="3">
    <location>
        <position position="343"/>
    </location>
</feature>
<name>A0A0A9VQ30_LYGHE</name>
<dbReference type="AlphaFoldDB" id="A0A0A9VQ30"/>
<dbReference type="InterPro" id="IPR006477">
    <property type="entry name" value="Yir_bir_cir"/>
</dbReference>
<proteinExistence type="predicted"/>
<evidence type="ECO:0000256" key="2">
    <source>
        <dbReference type="SAM" id="MobiDB-lite"/>
    </source>
</evidence>
<evidence type="ECO:0000313" key="3">
    <source>
        <dbReference type="EMBL" id="JAF97903.1"/>
    </source>
</evidence>
<feature type="region of interest" description="Disordered" evidence="2">
    <location>
        <begin position="288"/>
        <end position="325"/>
    </location>
</feature>
<sequence>MQAVSKFQQAMDEICEMRKEVEKRNEDSLELIGVMSEKLSKLKAEYDTFQRDNESFRKIVEDLKQDYNESLAKCKEASKKWEAINDRYVSQKQMKDSIVSDFVKLGVSYKKLQSAFEEVMAENVKLKDQIGARTQRGKNCQKGTSYRCFRRKSLEAHRNKHVPRQRRVAVQTSVVKINPITSVVSSGTWTDQSGDGLAQPHIDRNVYQEQTRKVEKDMKTLREENANYAEKHKLLIRQVLRLDKQCHLQLTENRRQQRLMEDMKGNSKHLEEEVAVLRNKLVQAETHKKLKGSARTLPSESSSSKTKRSKVSYVAIKNHSSKKSLQYPTIKKPWLKSFWSKEN</sequence>
<feature type="coiled-coil region" evidence="1">
    <location>
        <begin position="46"/>
        <end position="80"/>
    </location>
</feature>
<organism evidence="3">
    <name type="scientific">Lygus hesperus</name>
    <name type="common">Western plant bug</name>
    <dbReference type="NCBI Taxonomy" id="30085"/>
    <lineage>
        <taxon>Eukaryota</taxon>
        <taxon>Metazoa</taxon>
        <taxon>Ecdysozoa</taxon>
        <taxon>Arthropoda</taxon>
        <taxon>Hexapoda</taxon>
        <taxon>Insecta</taxon>
        <taxon>Pterygota</taxon>
        <taxon>Neoptera</taxon>
        <taxon>Paraneoptera</taxon>
        <taxon>Hemiptera</taxon>
        <taxon>Heteroptera</taxon>
        <taxon>Panheteroptera</taxon>
        <taxon>Cimicomorpha</taxon>
        <taxon>Miridae</taxon>
        <taxon>Mirini</taxon>
        <taxon>Lygus</taxon>
    </lineage>
</organism>
<dbReference type="Pfam" id="PF06022">
    <property type="entry name" value="Cir_Bir_Yir"/>
    <property type="match status" value="1"/>
</dbReference>
<gene>
    <name evidence="3" type="ORF">CM83_24498</name>
</gene>
<keyword evidence="1" id="KW-0175">Coiled coil</keyword>
<dbReference type="EMBL" id="GBHO01045700">
    <property type="protein sequence ID" value="JAF97903.1"/>
    <property type="molecule type" value="Transcribed_RNA"/>
</dbReference>
<reference evidence="3" key="2">
    <citation type="submission" date="2014-07" db="EMBL/GenBank/DDBJ databases">
        <authorList>
            <person name="Hull J."/>
        </authorList>
    </citation>
    <scope>NUCLEOTIDE SEQUENCE</scope>
</reference>
<protein>
    <submittedName>
        <fullName evidence="3">Uncharacterized protein</fullName>
    </submittedName>
</protein>
<reference evidence="3" key="1">
    <citation type="journal article" date="2014" name="PLoS ONE">
        <title>Transcriptome-Based Identification of ABC Transporters in the Western Tarnished Plant Bug Lygus hesperus.</title>
        <authorList>
            <person name="Hull J.J."/>
            <person name="Chaney K."/>
            <person name="Geib S.M."/>
            <person name="Fabrick J.A."/>
            <person name="Brent C.S."/>
            <person name="Walsh D."/>
            <person name="Lavine L.C."/>
        </authorList>
    </citation>
    <scope>NUCLEOTIDE SEQUENCE</scope>
</reference>
<evidence type="ECO:0000256" key="1">
    <source>
        <dbReference type="SAM" id="Coils"/>
    </source>
</evidence>
<feature type="coiled-coil region" evidence="1">
    <location>
        <begin position="204"/>
        <end position="287"/>
    </location>
</feature>